<gene>
    <name evidence="2" type="ORF">ACFOUW_31490</name>
</gene>
<evidence type="ECO:0000313" key="2">
    <source>
        <dbReference type="EMBL" id="MFC3765393.1"/>
    </source>
</evidence>
<organism evidence="2 3">
    <name type="scientific">Tenggerimyces flavus</name>
    <dbReference type="NCBI Taxonomy" id="1708749"/>
    <lineage>
        <taxon>Bacteria</taxon>
        <taxon>Bacillati</taxon>
        <taxon>Actinomycetota</taxon>
        <taxon>Actinomycetes</taxon>
        <taxon>Propionibacteriales</taxon>
        <taxon>Nocardioidaceae</taxon>
        <taxon>Tenggerimyces</taxon>
    </lineage>
</organism>
<proteinExistence type="predicted"/>
<protein>
    <submittedName>
        <fullName evidence="2">Uncharacterized protein</fullName>
    </submittedName>
</protein>
<reference evidence="3" key="1">
    <citation type="journal article" date="2019" name="Int. J. Syst. Evol. Microbiol.">
        <title>The Global Catalogue of Microorganisms (GCM) 10K type strain sequencing project: providing services to taxonomists for standard genome sequencing and annotation.</title>
        <authorList>
            <consortium name="The Broad Institute Genomics Platform"/>
            <consortium name="The Broad Institute Genome Sequencing Center for Infectious Disease"/>
            <person name="Wu L."/>
            <person name="Ma J."/>
        </authorList>
    </citation>
    <scope>NUCLEOTIDE SEQUENCE [LARGE SCALE GENOMIC DNA]</scope>
    <source>
        <strain evidence="3">CGMCC 4.7241</strain>
    </source>
</reference>
<feature type="transmembrane region" description="Helical" evidence="1">
    <location>
        <begin position="79"/>
        <end position="96"/>
    </location>
</feature>
<feature type="transmembrane region" description="Helical" evidence="1">
    <location>
        <begin position="250"/>
        <end position="268"/>
    </location>
</feature>
<evidence type="ECO:0000256" key="1">
    <source>
        <dbReference type="SAM" id="Phobius"/>
    </source>
</evidence>
<dbReference type="Proteomes" id="UP001595699">
    <property type="component" value="Unassembled WGS sequence"/>
</dbReference>
<name>A0ABV7YKB0_9ACTN</name>
<evidence type="ECO:0000313" key="3">
    <source>
        <dbReference type="Proteomes" id="UP001595699"/>
    </source>
</evidence>
<feature type="transmembrane region" description="Helical" evidence="1">
    <location>
        <begin position="178"/>
        <end position="200"/>
    </location>
</feature>
<feature type="transmembrane region" description="Helical" evidence="1">
    <location>
        <begin position="305"/>
        <end position="327"/>
    </location>
</feature>
<dbReference type="RefSeq" id="WP_205121225.1">
    <property type="nucleotide sequence ID" value="NZ_JAFBCM010000001.1"/>
</dbReference>
<feature type="transmembrane region" description="Helical" evidence="1">
    <location>
        <begin position="280"/>
        <end position="299"/>
    </location>
</feature>
<accession>A0ABV7YKB0</accession>
<keyword evidence="1" id="KW-0472">Membrane</keyword>
<feature type="transmembrane region" description="Helical" evidence="1">
    <location>
        <begin position="102"/>
        <end position="120"/>
    </location>
</feature>
<dbReference type="EMBL" id="JBHRZH010000037">
    <property type="protein sequence ID" value="MFC3765393.1"/>
    <property type="molecule type" value="Genomic_DNA"/>
</dbReference>
<feature type="transmembrane region" description="Helical" evidence="1">
    <location>
        <begin position="132"/>
        <end position="158"/>
    </location>
</feature>
<keyword evidence="3" id="KW-1185">Reference proteome</keyword>
<keyword evidence="1" id="KW-0812">Transmembrane</keyword>
<sequence length="488" mass="52678">MLALVRLGSQPLRLDEARTALLADAVRATGLPRDTSEGPSLFPSSELAPNGLCVLHTPLQFYLAALGRAVKPTPFATRLPFVLVAIAGVWGAVALADRLSPGAGVYTGLLLLQVPVLLLLRQARYYPVVFAARVFALWSLFLDQMWMAALAGLLLAAAEWSGYLATLAASVAGAVFGAWSFVEVAGLSSGICIVLVWAWLRRDVEAPVPLHKNFVDGFLESFWTYFWKLHCAFAPIIPIAIAVLLVSASIPIEVVAGLGWIVLAHLGLRSVTPVLFTRYLTPAVAPAAIAMGLALQAIAERSTALAVVLAALTAATNALHIGPLTLLPPRVVRRVAFLRCPGGSHLAREAPEDLDRRIRVLQVDFVRELVKPPMTRSGELARWLPAGSTVLIGHTEAATLQVAGPHLRVVPWGVRKSLEREHLARRPPDFVVLGDLDRPFAALNGDRADYELRVVSAPDVLLGNGETPERHVFRDDQVPWGVEVHARC</sequence>
<keyword evidence="1" id="KW-1133">Transmembrane helix</keyword>
<comment type="caution">
    <text evidence="2">The sequence shown here is derived from an EMBL/GenBank/DDBJ whole genome shotgun (WGS) entry which is preliminary data.</text>
</comment>